<protein>
    <submittedName>
        <fullName evidence="1">Uncharacterized protein</fullName>
    </submittedName>
</protein>
<dbReference type="EMBL" id="GGEC01065485">
    <property type="protein sequence ID" value="MBX45969.1"/>
    <property type="molecule type" value="Transcribed_RNA"/>
</dbReference>
<accession>A0A2P2NU35</accession>
<organism evidence="1">
    <name type="scientific">Rhizophora mucronata</name>
    <name type="common">Asiatic mangrove</name>
    <dbReference type="NCBI Taxonomy" id="61149"/>
    <lineage>
        <taxon>Eukaryota</taxon>
        <taxon>Viridiplantae</taxon>
        <taxon>Streptophyta</taxon>
        <taxon>Embryophyta</taxon>
        <taxon>Tracheophyta</taxon>
        <taxon>Spermatophyta</taxon>
        <taxon>Magnoliopsida</taxon>
        <taxon>eudicotyledons</taxon>
        <taxon>Gunneridae</taxon>
        <taxon>Pentapetalae</taxon>
        <taxon>rosids</taxon>
        <taxon>fabids</taxon>
        <taxon>Malpighiales</taxon>
        <taxon>Rhizophoraceae</taxon>
        <taxon>Rhizophora</taxon>
    </lineage>
</organism>
<evidence type="ECO:0000313" key="1">
    <source>
        <dbReference type="EMBL" id="MBX45969.1"/>
    </source>
</evidence>
<name>A0A2P2NU35_RHIMU</name>
<dbReference type="AlphaFoldDB" id="A0A2P2NU35"/>
<sequence length="36" mass="4224">MNYTLNSNTSLQVTGFLGLRHEQTRNLQLIERIFQS</sequence>
<reference evidence="1" key="1">
    <citation type="submission" date="2018-02" db="EMBL/GenBank/DDBJ databases">
        <title>Rhizophora mucronata_Transcriptome.</title>
        <authorList>
            <person name="Meera S.P."/>
            <person name="Sreeshan A."/>
            <person name="Augustine A."/>
        </authorList>
    </citation>
    <scope>NUCLEOTIDE SEQUENCE</scope>
    <source>
        <tissue evidence="1">Leaf</tissue>
    </source>
</reference>
<proteinExistence type="predicted"/>